<proteinExistence type="predicted"/>
<reference evidence="2 3" key="1">
    <citation type="journal article" date="2021" name="Sci. Rep.">
        <title>Chromosome anchoring in Senegalese sole (Solea senegalensis) reveals sex-associated markers and genome rearrangements in flatfish.</title>
        <authorList>
            <person name="Guerrero-Cozar I."/>
            <person name="Gomez-Garrido J."/>
            <person name="Berbel C."/>
            <person name="Martinez-Blanch J.F."/>
            <person name="Alioto T."/>
            <person name="Claros M.G."/>
            <person name="Gagnaire P.A."/>
            <person name="Manchado M."/>
        </authorList>
    </citation>
    <scope>NUCLEOTIDE SEQUENCE [LARGE SCALE GENOMIC DNA]</scope>
    <source>
        <strain evidence="2">Sse05_10M</strain>
    </source>
</reference>
<protein>
    <submittedName>
        <fullName evidence="2">Uncharacterized protein</fullName>
    </submittedName>
</protein>
<keyword evidence="3" id="KW-1185">Reference proteome</keyword>
<name>A0AAV6SLM1_SOLSE</name>
<feature type="region of interest" description="Disordered" evidence="1">
    <location>
        <begin position="1"/>
        <end position="22"/>
    </location>
</feature>
<comment type="caution">
    <text evidence="2">The sequence shown here is derived from an EMBL/GenBank/DDBJ whole genome shotgun (WGS) entry which is preliminary data.</text>
</comment>
<sequence length="62" mass="7053">MEKDEGTDMREVGGMGTRRERKEMKLTVNPLITEHTLSPRNEGTYVTDMDLLQNHGSIAKAY</sequence>
<dbReference type="AlphaFoldDB" id="A0AAV6SLM1"/>
<dbReference type="Proteomes" id="UP000693946">
    <property type="component" value="Linkage Group LG12"/>
</dbReference>
<evidence type="ECO:0000313" key="3">
    <source>
        <dbReference type="Proteomes" id="UP000693946"/>
    </source>
</evidence>
<accession>A0AAV6SLM1</accession>
<dbReference type="EMBL" id="JAGKHQ010000004">
    <property type="protein sequence ID" value="KAG7518331.1"/>
    <property type="molecule type" value="Genomic_DNA"/>
</dbReference>
<gene>
    <name evidence="2" type="ORF">JOB18_031523</name>
</gene>
<organism evidence="2 3">
    <name type="scientific">Solea senegalensis</name>
    <name type="common">Senegalese sole</name>
    <dbReference type="NCBI Taxonomy" id="28829"/>
    <lineage>
        <taxon>Eukaryota</taxon>
        <taxon>Metazoa</taxon>
        <taxon>Chordata</taxon>
        <taxon>Craniata</taxon>
        <taxon>Vertebrata</taxon>
        <taxon>Euteleostomi</taxon>
        <taxon>Actinopterygii</taxon>
        <taxon>Neopterygii</taxon>
        <taxon>Teleostei</taxon>
        <taxon>Neoteleostei</taxon>
        <taxon>Acanthomorphata</taxon>
        <taxon>Carangaria</taxon>
        <taxon>Pleuronectiformes</taxon>
        <taxon>Pleuronectoidei</taxon>
        <taxon>Soleidae</taxon>
        <taxon>Solea</taxon>
    </lineage>
</organism>
<evidence type="ECO:0000313" key="2">
    <source>
        <dbReference type="EMBL" id="KAG7518331.1"/>
    </source>
</evidence>
<evidence type="ECO:0000256" key="1">
    <source>
        <dbReference type="SAM" id="MobiDB-lite"/>
    </source>
</evidence>